<evidence type="ECO:0000313" key="10">
    <source>
        <dbReference type="Proteomes" id="UP000800200"/>
    </source>
</evidence>
<feature type="transmembrane region" description="Helical" evidence="7">
    <location>
        <begin position="66"/>
        <end position="89"/>
    </location>
</feature>
<keyword evidence="4 7" id="KW-1133">Transmembrane helix</keyword>
<dbReference type="PANTHER" id="PTHR31323:SF14">
    <property type="entry name" value="MECHANOSENSITIVE ION CHANNEL PROTEIN MSY2"/>
    <property type="match status" value="1"/>
</dbReference>
<evidence type="ECO:0000259" key="8">
    <source>
        <dbReference type="PROSITE" id="PS50222"/>
    </source>
</evidence>
<dbReference type="InterPro" id="IPR006685">
    <property type="entry name" value="MscS_channel_2nd"/>
</dbReference>
<dbReference type="Pfam" id="PF00924">
    <property type="entry name" value="MS_channel_2nd"/>
    <property type="match status" value="1"/>
</dbReference>
<dbReference type="InterPro" id="IPR010920">
    <property type="entry name" value="LSM_dom_sf"/>
</dbReference>
<dbReference type="InterPro" id="IPR016688">
    <property type="entry name" value="MscS-like_plants/fungi"/>
</dbReference>
<dbReference type="EMBL" id="ML994832">
    <property type="protein sequence ID" value="KAF2174553.1"/>
    <property type="molecule type" value="Genomic_DNA"/>
</dbReference>
<feature type="transmembrane region" description="Helical" evidence="7">
    <location>
        <begin position="142"/>
        <end position="162"/>
    </location>
</feature>
<dbReference type="InterPro" id="IPR002048">
    <property type="entry name" value="EF_hand_dom"/>
</dbReference>
<dbReference type="InterPro" id="IPR023408">
    <property type="entry name" value="MscS_beta-dom_sf"/>
</dbReference>
<dbReference type="Gene3D" id="2.30.30.60">
    <property type="match status" value="1"/>
</dbReference>
<feature type="transmembrane region" description="Helical" evidence="7">
    <location>
        <begin position="395"/>
        <end position="422"/>
    </location>
</feature>
<protein>
    <recommendedName>
        <fullName evidence="8">EF-hand domain-containing protein</fullName>
    </recommendedName>
</protein>
<proteinExistence type="inferred from homology"/>
<feature type="transmembrane region" description="Helical" evidence="7">
    <location>
        <begin position="24"/>
        <end position="46"/>
    </location>
</feature>
<evidence type="ECO:0000256" key="1">
    <source>
        <dbReference type="ARBA" id="ARBA00004127"/>
    </source>
</evidence>
<keyword evidence="5 7" id="KW-0472">Membrane</keyword>
<dbReference type="PROSITE" id="PS50222">
    <property type="entry name" value="EF_HAND_2"/>
    <property type="match status" value="1"/>
</dbReference>
<evidence type="ECO:0000256" key="4">
    <source>
        <dbReference type="ARBA" id="ARBA00022989"/>
    </source>
</evidence>
<sequence length="605" mass="68023">DENETTPVATFFQKMIRFSAVTRFALYIVPVAVVLVIPIVLTTTAFKDAAIGDIRVAGLFVWIELVWLNVWLAMLIAYILPFFFQFFGGYISSGSRKYAQLLRVVIMPMSVFIWAMFSRAATPVICVFDLKEDRKYYCDDQWILILRRVLLATIAVTALFFVEKLMIHLLSVSYRRKQLNTKIKENKRITHILGLMYEDSRKLFPMYCPEFAAEDSKIAGSRNAPTAPRRSSETGSFSRVGNRVTAVMSGAANRFTGKEILKPGSAKSIVLKALETRTASEALARRLWMSFVGEGEQELYEKDIANAFGPDGKNEAKEIFEALDRDCNGGVSLEEMCLLCSEIGQDRQYMDRSMHDIGQVIKSLDNILSLIVLLLTIVVYAAFFSTALASRTTTLWGGVAATSFAIAGTVQEFLGSCVFIFIKHPYDVGDRVDINDLQLIVEHISLMHTIFRQVDSRALTQIPNIVNNSQWIKNVSRSGAMTERYEFSISAKTEFDAIQNLNAELQSFVHDHKRDFQPEVDIELISVGNLQELVLRTQVCHKSNWSNETLRATRRNKFLCALLTALRKHSITSPGGGGDPPVGSWENPGYSVTVMEEEAQRARAE</sequence>
<dbReference type="InterPro" id="IPR058650">
    <property type="entry name" value="Msy1/2-like"/>
</dbReference>
<dbReference type="SUPFAM" id="SSF50182">
    <property type="entry name" value="Sm-like ribonucleoproteins"/>
    <property type="match status" value="1"/>
</dbReference>
<dbReference type="Proteomes" id="UP000800200">
    <property type="component" value="Unassembled WGS sequence"/>
</dbReference>
<dbReference type="PIRSF" id="PIRSF017209">
    <property type="entry name" value="Memb_At2g17000_prd"/>
    <property type="match status" value="1"/>
</dbReference>
<dbReference type="AlphaFoldDB" id="A0A6A6D5Z3"/>
<dbReference type="GO" id="GO:0005262">
    <property type="term" value="F:calcium channel activity"/>
    <property type="evidence" value="ECO:0007669"/>
    <property type="project" value="TreeGrafter"/>
</dbReference>
<dbReference type="Pfam" id="PF25886">
    <property type="entry name" value="Msy1"/>
    <property type="match status" value="1"/>
</dbReference>
<dbReference type="PANTHER" id="PTHR31323">
    <property type="entry name" value="MECHANOSENSITIVE ION CHANNEL PROTEIN MSY2"/>
    <property type="match status" value="1"/>
</dbReference>
<comment type="subcellular location">
    <subcellularLocation>
        <location evidence="1">Endomembrane system</location>
        <topology evidence="1">Multi-pass membrane protein</topology>
    </subcellularLocation>
</comment>
<dbReference type="GO" id="GO:0006874">
    <property type="term" value="P:intracellular calcium ion homeostasis"/>
    <property type="evidence" value="ECO:0007669"/>
    <property type="project" value="TreeGrafter"/>
</dbReference>
<feature type="transmembrane region" description="Helical" evidence="7">
    <location>
        <begin position="101"/>
        <end position="122"/>
    </location>
</feature>
<feature type="non-terminal residue" evidence="9">
    <location>
        <position position="1"/>
    </location>
</feature>
<evidence type="ECO:0000256" key="3">
    <source>
        <dbReference type="ARBA" id="ARBA00022692"/>
    </source>
</evidence>
<feature type="non-terminal residue" evidence="9">
    <location>
        <position position="605"/>
    </location>
</feature>
<dbReference type="OrthoDB" id="544685at2759"/>
<dbReference type="InterPro" id="IPR011992">
    <property type="entry name" value="EF-hand-dom_pair"/>
</dbReference>
<name>A0A6A6D5Z3_9PEZI</name>
<dbReference type="GO" id="GO:0016020">
    <property type="term" value="C:membrane"/>
    <property type="evidence" value="ECO:0007669"/>
    <property type="project" value="UniProtKB-SubCell"/>
</dbReference>
<feature type="transmembrane region" description="Helical" evidence="7">
    <location>
        <begin position="367"/>
        <end position="389"/>
    </location>
</feature>
<dbReference type="SMART" id="SM00054">
    <property type="entry name" value="EFh"/>
    <property type="match status" value="1"/>
</dbReference>
<dbReference type="GO" id="GO:0005509">
    <property type="term" value="F:calcium ion binding"/>
    <property type="evidence" value="ECO:0007669"/>
    <property type="project" value="InterPro"/>
</dbReference>
<gene>
    <name evidence="9" type="ORF">K469DRAFT_490552</name>
</gene>
<reference evidence="9" key="1">
    <citation type="journal article" date="2020" name="Stud. Mycol.">
        <title>101 Dothideomycetes genomes: a test case for predicting lifestyles and emergence of pathogens.</title>
        <authorList>
            <person name="Haridas S."/>
            <person name="Albert R."/>
            <person name="Binder M."/>
            <person name="Bloem J."/>
            <person name="Labutti K."/>
            <person name="Salamov A."/>
            <person name="Andreopoulos B."/>
            <person name="Baker S."/>
            <person name="Barry K."/>
            <person name="Bills G."/>
            <person name="Bluhm B."/>
            <person name="Cannon C."/>
            <person name="Castanera R."/>
            <person name="Culley D."/>
            <person name="Daum C."/>
            <person name="Ezra D."/>
            <person name="Gonzalez J."/>
            <person name="Henrissat B."/>
            <person name="Kuo A."/>
            <person name="Liang C."/>
            <person name="Lipzen A."/>
            <person name="Lutzoni F."/>
            <person name="Magnuson J."/>
            <person name="Mondo S."/>
            <person name="Nolan M."/>
            <person name="Ohm R."/>
            <person name="Pangilinan J."/>
            <person name="Park H.-J."/>
            <person name="Ramirez L."/>
            <person name="Alfaro M."/>
            <person name="Sun H."/>
            <person name="Tritt A."/>
            <person name="Yoshinaga Y."/>
            <person name="Zwiers L.-H."/>
            <person name="Turgeon B."/>
            <person name="Goodwin S."/>
            <person name="Spatafora J."/>
            <person name="Crous P."/>
            <person name="Grigoriev I."/>
        </authorList>
    </citation>
    <scope>NUCLEOTIDE SEQUENCE</scope>
    <source>
        <strain evidence="9">CBS 207.26</strain>
    </source>
</reference>
<keyword evidence="10" id="KW-1185">Reference proteome</keyword>
<evidence type="ECO:0000256" key="5">
    <source>
        <dbReference type="ARBA" id="ARBA00023136"/>
    </source>
</evidence>
<comment type="similarity">
    <text evidence="2">Belongs to the MscS (TC 1.A.23) family.</text>
</comment>
<accession>A0A6A6D5Z3</accession>
<evidence type="ECO:0000256" key="2">
    <source>
        <dbReference type="ARBA" id="ARBA00008017"/>
    </source>
</evidence>
<organism evidence="9 10">
    <name type="scientific">Zopfia rhizophila CBS 207.26</name>
    <dbReference type="NCBI Taxonomy" id="1314779"/>
    <lineage>
        <taxon>Eukaryota</taxon>
        <taxon>Fungi</taxon>
        <taxon>Dikarya</taxon>
        <taxon>Ascomycota</taxon>
        <taxon>Pezizomycotina</taxon>
        <taxon>Dothideomycetes</taxon>
        <taxon>Dothideomycetes incertae sedis</taxon>
        <taxon>Zopfiaceae</taxon>
        <taxon>Zopfia</taxon>
    </lineage>
</organism>
<feature type="region of interest" description="Disordered" evidence="6">
    <location>
        <begin position="570"/>
        <end position="589"/>
    </location>
</feature>
<keyword evidence="3 7" id="KW-0812">Transmembrane</keyword>
<evidence type="ECO:0000256" key="6">
    <source>
        <dbReference type="SAM" id="MobiDB-lite"/>
    </source>
</evidence>
<evidence type="ECO:0000313" key="9">
    <source>
        <dbReference type="EMBL" id="KAF2174553.1"/>
    </source>
</evidence>
<feature type="domain" description="EF-hand" evidence="8">
    <location>
        <begin position="311"/>
        <end position="346"/>
    </location>
</feature>
<evidence type="ECO:0000256" key="7">
    <source>
        <dbReference type="SAM" id="Phobius"/>
    </source>
</evidence>
<dbReference type="SUPFAM" id="SSF47473">
    <property type="entry name" value="EF-hand"/>
    <property type="match status" value="1"/>
</dbReference>